<name>A0ABN1T790_9ACTN</name>
<keyword evidence="2" id="KW-1185">Reference proteome</keyword>
<accession>A0ABN1T790</accession>
<dbReference type="EMBL" id="BAAALF010000272">
    <property type="protein sequence ID" value="GAA1068874.1"/>
    <property type="molecule type" value="Genomic_DNA"/>
</dbReference>
<sequence length="70" mass="7306">MSVARRLAAAALDELAEAIVHVGLDLPALGEGWHLTDDGALLVQLRPLHPAEISRLARALRSSPAAPPAP</sequence>
<reference evidence="1 2" key="1">
    <citation type="journal article" date="2019" name="Int. J. Syst. Evol. Microbiol.">
        <title>The Global Catalogue of Microorganisms (GCM) 10K type strain sequencing project: providing services to taxonomists for standard genome sequencing and annotation.</title>
        <authorList>
            <consortium name="The Broad Institute Genomics Platform"/>
            <consortium name="The Broad Institute Genome Sequencing Center for Infectious Disease"/>
            <person name="Wu L."/>
            <person name="Ma J."/>
        </authorList>
    </citation>
    <scope>NUCLEOTIDE SEQUENCE [LARGE SCALE GENOMIC DNA]</scope>
    <source>
        <strain evidence="1 2">JCM 13004</strain>
    </source>
</reference>
<comment type="caution">
    <text evidence="1">The sequence shown here is derived from an EMBL/GenBank/DDBJ whole genome shotgun (WGS) entry which is preliminary data.</text>
</comment>
<evidence type="ECO:0000313" key="1">
    <source>
        <dbReference type="EMBL" id="GAA1068874.1"/>
    </source>
</evidence>
<evidence type="ECO:0000313" key="2">
    <source>
        <dbReference type="Proteomes" id="UP001500037"/>
    </source>
</evidence>
<dbReference type="RefSeq" id="WP_344446643.1">
    <property type="nucleotide sequence ID" value="NZ_BAAALF010000272.1"/>
</dbReference>
<proteinExistence type="predicted"/>
<gene>
    <name evidence="1" type="ORF">GCM10009665_73960</name>
</gene>
<dbReference type="Proteomes" id="UP001500037">
    <property type="component" value="Unassembled WGS sequence"/>
</dbReference>
<organism evidence="1 2">
    <name type="scientific">Kitasatospora nipponensis</name>
    <dbReference type="NCBI Taxonomy" id="258049"/>
    <lineage>
        <taxon>Bacteria</taxon>
        <taxon>Bacillati</taxon>
        <taxon>Actinomycetota</taxon>
        <taxon>Actinomycetes</taxon>
        <taxon>Kitasatosporales</taxon>
        <taxon>Streptomycetaceae</taxon>
        <taxon>Kitasatospora</taxon>
    </lineage>
</organism>
<protein>
    <submittedName>
        <fullName evidence="1">Uncharacterized protein</fullName>
    </submittedName>
</protein>